<dbReference type="AlphaFoldDB" id="A0A6G1MRG3"/>
<evidence type="ECO:0000313" key="4">
    <source>
        <dbReference type="EMBL" id="KAF3220799.1"/>
    </source>
</evidence>
<sequence length="223" mass="24825">MSNGLYLEAQSILHQIIERFEERFSLKVLPEPLLIGPVLASQLFMEEIKTKATSNAFATDSDPFPPEHTHPPPKDATNFIITEHAAATSESITEEIVAASTTTTTTTTTKNTTTTKTSAPVKQFLALTLTRLEKNMNWICVLSEQYFVIKAFARVLHIHADKLDLPLSVVTREKLHRLFKSGTVEGSKWMNEVMALQTRLTLTRSSTEGNVGEVLQELEALSI</sequence>
<dbReference type="Proteomes" id="UP000614610">
    <property type="component" value="Unassembled WGS sequence"/>
</dbReference>
<gene>
    <name evidence="2" type="ORF">TWF106_010738</name>
    <name evidence="3" type="ORF">TWF191_010370</name>
    <name evidence="4" type="ORF">TWF679_008989</name>
</gene>
<dbReference type="EMBL" id="WIWT01000006">
    <property type="protein sequence ID" value="KAF3220799.1"/>
    <property type="molecule type" value="Genomic_DNA"/>
</dbReference>
<feature type="region of interest" description="Disordered" evidence="1">
    <location>
        <begin position="56"/>
        <end position="75"/>
    </location>
</feature>
<evidence type="ECO:0000313" key="2">
    <source>
        <dbReference type="EMBL" id="KAF3210205.1"/>
    </source>
</evidence>
<proteinExistence type="predicted"/>
<accession>A0A6G1MRG3</accession>
<evidence type="ECO:0000313" key="3">
    <source>
        <dbReference type="EMBL" id="KAF3212892.1"/>
    </source>
</evidence>
<dbReference type="EMBL" id="WIWS01000081">
    <property type="protein sequence ID" value="KAF3210205.1"/>
    <property type="molecule type" value="Genomic_DNA"/>
</dbReference>
<protein>
    <submittedName>
        <fullName evidence="4">Uncharacterized protein</fullName>
    </submittedName>
</protein>
<dbReference type="Proteomes" id="UP000483672">
    <property type="component" value="Unassembled WGS sequence"/>
</dbReference>
<reference evidence="5 6" key="1">
    <citation type="submission" date="2019-06" db="EMBL/GenBank/DDBJ databases">
        <authorList>
            <person name="Palmer J.M."/>
        </authorList>
    </citation>
    <scope>NUCLEOTIDE SEQUENCE</scope>
    <source>
        <strain evidence="2 5">TWF106</strain>
        <strain evidence="3 6">TWF191</strain>
        <strain evidence="4">TWF679</strain>
    </source>
</reference>
<organism evidence="4 7">
    <name type="scientific">Orbilia oligospora</name>
    <name type="common">Nematode-trapping fungus</name>
    <name type="synonym">Arthrobotrys oligospora</name>
    <dbReference type="NCBI Taxonomy" id="2813651"/>
    <lineage>
        <taxon>Eukaryota</taxon>
        <taxon>Fungi</taxon>
        <taxon>Dikarya</taxon>
        <taxon>Ascomycota</taxon>
        <taxon>Pezizomycotina</taxon>
        <taxon>Orbiliomycetes</taxon>
        <taxon>Orbiliales</taxon>
        <taxon>Orbiliaceae</taxon>
        <taxon>Orbilia</taxon>
    </lineage>
</organism>
<evidence type="ECO:0000313" key="7">
    <source>
        <dbReference type="Proteomes" id="UP000614610"/>
    </source>
</evidence>
<evidence type="ECO:0000256" key="1">
    <source>
        <dbReference type="SAM" id="MobiDB-lite"/>
    </source>
</evidence>
<name>A0A6G1MRG3_ORBOL</name>
<evidence type="ECO:0000313" key="6">
    <source>
        <dbReference type="Proteomes" id="UP000483672"/>
    </source>
</evidence>
<dbReference type="Proteomes" id="UP000472727">
    <property type="component" value="Unassembled WGS sequence"/>
</dbReference>
<comment type="caution">
    <text evidence="4">The sequence shown here is derived from an EMBL/GenBank/DDBJ whole genome shotgun (WGS) entry which is preliminary data.</text>
</comment>
<dbReference type="EMBL" id="WIPF01000080">
    <property type="protein sequence ID" value="KAF3212892.1"/>
    <property type="molecule type" value="Genomic_DNA"/>
</dbReference>
<evidence type="ECO:0000313" key="5">
    <source>
        <dbReference type="Proteomes" id="UP000472727"/>
    </source>
</evidence>